<dbReference type="EMBL" id="LAZR01030261">
    <property type="protein sequence ID" value="KKL57157.1"/>
    <property type="molecule type" value="Genomic_DNA"/>
</dbReference>
<proteinExistence type="predicted"/>
<reference evidence="1" key="1">
    <citation type="journal article" date="2015" name="Nature">
        <title>Complex archaea that bridge the gap between prokaryotes and eukaryotes.</title>
        <authorList>
            <person name="Spang A."/>
            <person name="Saw J.H."/>
            <person name="Jorgensen S.L."/>
            <person name="Zaremba-Niedzwiedzka K."/>
            <person name="Martijn J."/>
            <person name="Lind A.E."/>
            <person name="van Eijk R."/>
            <person name="Schleper C."/>
            <person name="Guy L."/>
            <person name="Ettema T.J."/>
        </authorList>
    </citation>
    <scope>NUCLEOTIDE SEQUENCE</scope>
</reference>
<name>A0A0F9G192_9ZZZZ</name>
<protein>
    <submittedName>
        <fullName evidence="1">Uncharacterized protein</fullName>
    </submittedName>
</protein>
<organism evidence="1">
    <name type="scientific">marine sediment metagenome</name>
    <dbReference type="NCBI Taxonomy" id="412755"/>
    <lineage>
        <taxon>unclassified sequences</taxon>
        <taxon>metagenomes</taxon>
        <taxon>ecological metagenomes</taxon>
    </lineage>
</organism>
<accession>A0A0F9G192</accession>
<feature type="non-terminal residue" evidence="1">
    <location>
        <position position="90"/>
    </location>
</feature>
<gene>
    <name evidence="1" type="ORF">LCGC14_2238250</name>
</gene>
<comment type="caution">
    <text evidence="1">The sequence shown here is derived from an EMBL/GenBank/DDBJ whole genome shotgun (WGS) entry which is preliminary data.</text>
</comment>
<sequence length="90" mass="9439">MAVIASVRGGTGSKGARVVTGVVLKLNPSLKNEAEALGLDLMPKITQQIKSAVVRRSPVEFGTNKRSIRSAKVKTENGLHSIFSTTGYGG</sequence>
<dbReference type="AlphaFoldDB" id="A0A0F9G192"/>
<evidence type="ECO:0000313" key="1">
    <source>
        <dbReference type="EMBL" id="KKL57157.1"/>
    </source>
</evidence>